<dbReference type="InterPro" id="IPR015424">
    <property type="entry name" value="PyrdxlP-dep_Trfase"/>
</dbReference>
<dbReference type="Gene3D" id="3.90.1150.10">
    <property type="entry name" value="Aspartate Aminotransferase, domain 1"/>
    <property type="match status" value="1"/>
</dbReference>
<dbReference type="GO" id="GO:0019265">
    <property type="term" value="P:glycine biosynthetic process, by transamination of glyoxylate"/>
    <property type="evidence" value="ECO:0007669"/>
    <property type="project" value="TreeGrafter"/>
</dbReference>
<dbReference type="PANTHER" id="PTHR21152:SF24">
    <property type="entry name" value="ALANINE--GLYOXYLATE AMINOTRANSFERASE 1"/>
    <property type="match status" value="1"/>
</dbReference>
<dbReference type="PIRSF" id="PIRSF000524">
    <property type="entry name" value="SPT"/>
    <property type="match status" value="1"/>
</dbReference>
<evidence type="ECO:0000256" key="7">
    <source>
        <dbReference type="PIRSR" id="PIRSR000524-50"/>
    </source>
</evidence>
<evidence type="ECO:0000313" key="9">
    <source>
        <dbReference type="EMBL" id="GAP39243.1"/>
    </source>
</evidence>
<organism evidence="9">
    <name type="scientific">Flexilinea flocculi</name>
    <dbReference type="NCBI Taxonomy" id="1678840"/>
    <lineage>
        <taxon>Bacteria</taxon>
        <taxon>Bacillati</taxon>
        <taxon>Chloroflexota</taxon>
        <taxon>Anaerolineae</taxon>
        <taxon>Anaerolineales</taxon>
        <taxon>Anaerolineaceae</taxon>
        <taxon>Flexilinea</taxon>
    </lineage>
</organism>
<dbReference type="PATRIC" id="fig|1678840.3.peg.198"/>
<comment type="similarity">
    <text evidence="2">Belongs to the class-V pyridoxal-phosphate-dependent aminotransferase family.</text>
</comment>
<dbReference type="GO" id="GO:0004760">
    <property type="term" value="F:L-serine-pyruvate transaminase activity"/>
    <property type="evidence" value="ECO:0007669"/>
    <property type="project" value="TreeGrafter"/>
</dbReference>
<keyword evidence="4 9" id="KW-0808">Transferase</keyword>
<keyword evidence="10" id="KW-1185">Reference proteome</keyword>
<keyword evidence="3 9" id="KW-0032">Aminotransferase</keyword>
<evidence type="ECO:0000256" key="6">
    <source>
        <dbReference type="PIRSR" id="PIRSR000524-1"/>
    </source>
</evidence>
<dbReference type="Proteomes" id="UP000053370">
    <property type="component" value="Unassembled WGS sequence"/>
</dbReference>
<evidence type="ECO:0000256" key="2">
    <source>
        <dbReference type="ARBA" id="ARBA00009236"/>
    </source>
</evidence>
<keyword evidence="5 7" id="KW-0663">Pyridoxal phosphate</keyword>
<dbReference type="RefSeq" id="WP_062277180.1">
    <property type="nucleotide sequence ID" value="NZ_DF968179.1"/>
</dbReference>
<sequence>MVRYEIPMTPGPVRISKAAFPALIADFGAGYMEDEFYDTYRKVGEKLQVLMGTANEVIIQSGEAMSILWGALKSCILPGDRVLCISTGFFGSGFADMAKSLKADVNLLEFGFDETLHDFDRIESVVKTFSPKVITVVHCETPSGTLNPIAELGQIKKKYHVPVMIVDAVSSIACTPVKGDEWNADIVMGGSQKGLSLPPTIGFCSISDSAWDVIRKTAYEGYEAFLPWYRLNESKCHPNTPDWNGIAAMDAVLDELADEGYEEVFSRHIQVAEYIRKTVCELGYRLFPKEDAVQSPSVSAVYIPDGLSFSEFNQKIRSFGMGIGGSFGPLEGKIFRIGHMGSQATMHNAKAALDVLAQVI</sequence>
<dbReference type="InterPro" id="IPR024169">
    <property type="entry name" value="SP_NH2Trfase/AEP_transaminase"/>
</dbReference>
<dbReference type="PANTHER" id="PTHR21152">
    <property type="entry name" value="AMINOTRANSFERASE CLASS V"/>
    <property type="match status" value="1"/>
</dbReference>
<evidence type="ECO:0000259" key="8">
    <source>
        <dbReference type="Pfam" id="PF00266"/>
    </source>
</evidence>
<reference evidence="9" key="1">
    <citation type="journal article" date="2015" name="Genome Announc.">
        <title>Draft Genome Sequence of Anaerolineae Strain TC1, a Novel Isolate from a Methanogenic Wastewater Treatment System.</title>
        <authorList>
            <person name="Matsuura N."/>
            <person name="Tourlousse D.M."/>
            <person name="Sun L."/>
            <person name="Toyonaga M."/>
            <person name="Kuroda K."/>
            <person name="Ohashi A."/>
            <person name="Cruz R."/>
            <person name="Yamaguchi T."/>
            <person name="Sekiguchi Y."/>
        </authorList>
    </citation>
    <scope>NUCLEOTIDE SEQUENCE [LARGE SCALE GENOMIC DNA]</scope>
    <source>
        <strain evidence="9">TC1</strain>
    </source>
</reference>
<name>A0A0K8P9B6_9CHLR</name>
<protein>
    <submittedName>
        <fullName evidence="9">Archaeal aspartate aminotransferase</fullName>
    </submittedName>
</protein>
<proteinExistence type="inferred from homology"/>
<dbReference type="SUPFAM" id="SSF53383">
    <property type="entry name" value="PLP-dependent transferases"/>
    <property type="match status" value="1"/>
</dbReference>
<feature type="binding site" evidence="6">
    <location>
        <position position="336"/>
    </location>
    <ligand>
        <name>substrate</name>
    </ligand>
</feature>
<evidence type="ECO:0000256" key="4">
    <source>
        <dbReference type="ARBA" id="ARBA00022679"/>
    </source>
</evidence>
<dbReference type="InterPro" id="IPR015422">
    <property type="entry name" value="PyrdxlP-dep_Trfase_small"/>
</dbReference>
<evidence type="ECO:0000313" key="10">
    <source>
        <dbReference type="Proteomes" id="UP000053370"/>
    </source>
</evidence>
<dbReference type="STRING" id="1678840.ATC1_11165"/>
<evidence type="ECO:0000256" key="3">
    <source>
        <dbReference type="ARBA" id="ARBA00022576"/>
    </source>
</evidence>
<comment type="cofactor">
    <cofactor evidence="1 7">
        <name>pyridoxal 5'-phosphate</name>
        <dbReference type="ChEBI" id="CHEBI:597326"/>
    </cofactor>
</comment>
<evidence type="ECO:0000256" key="5">
    <source>
        <dbReference type="ARBA" id="ARBA00022898"/>
    </source>
</evidence>
<dbReference type="OrthoDB" id="389074at2"/>
<evidence type="ECO:0000256" key="1">
    <source>
        <dbReference type="ARBA" id="ARBA00001933"/>
    </source>
</evidence>
<dbReference type="Pfam" id="PF00266">
    <property type="entry name" value="Aminotran_5"/>
    <property type="match status" value="1"/>
</dbReference>
<dbReference type="InterPro" id="IPR000192">
    <property type="entry name" value="Aminotrans_V_dom"/>
</dbReference>
<dbReference type="InterPro" id="IPR015421">
    <property type="entry name" value="PyrdxlP-dep_Trfase_major"/>
</dbReference>
<dbReference type="AlphaFoldDB" id="A0A0K8P9B6"/>
<gene>
    <name evidence="9" type="ORF">ATC1_11165</name>
</gene>
<feature type="modified residue" description="N6-(pyridoxal phosphate)lysine" evidence="7">
    <location>
        <position position="193"/>
    </location>
</feature>
<accession>A0A0K8P9B6</accession>
<dbReference type="GO" id="GO:0008453">
    <property type="term" value="F:alanine-glyoxylate transaminase activity"/>
    <property type="evidence" value="ECO:0007669"/>
    <property type="project" value="TreeGrafter"/>
</dbReference>
<dbReference type="EMBL" id="DF968179">
    <property type="protein sequence ID" value="GAP39243.1"/>
    <property type="molecule type" value="Genomic_DNA"/>
</dbReference>
<feature type="domain" description="Aminotransferase class V" evidence="8">
    <location>
        <begin position="32"/>
        <end position="301"/>
    </location>
</feature>
<dbReference type="Gene3D" id="3.40.640.10">
    <property type="entry name" value="Type I PLP-dependent aspartate aminotransferase-like (Major domain)"/>
    <property type="match status" value="1"/>
</dbReference>